<accession>A0A061R0Q4</accession>
<protein>
    <submittedName>
        <fullName evidence="9">Lathosterol oxidase</fullName>
    </submittedName>
</protein>
<evidence type="ECO:0000256" key="7">
    <source>
        <dbReference type="SAM" id="SignalP"/>
    </source>
</evidence>
<dbReference type="GO" id="GO:0016020">
    <property type="term" value="C:membrane"/>
    <property type="evidence" value="ECO:0007669"/>
    <property type="project" value="UniProtKB-SubCell"/>
</dbReference>
<sequence length="387" mass="43638">MLSSDIRKGVPQATRSHQLAFLSCLALCIFLVNHAALKPSGEGGTLDSEDIGLVHEVLYSAENDTMSGPDLTKLNLTAATGSVERLYRSAKLQLLREENEWKNSLILPRSTRSLPSFVQSWLRNFVCAVALYLGLGTLWAYYIYVVFGAELFGSKKPGFWDMLEQIKVSMAALPLYSMLPALSEWMVEQGWTKAYPRLGEYGLTIYALQFIVYIAGVELGVYWMHRSLHYGPLYKHLHYIHHKYNKEHTLSPFAGLAFHPLDGILQATPYVVMLFVVPFHALTHELLLFATAVWTTNIHDCLHGRCEPIMGAGYHTIHHTSYKENYGHYFVYMDWLFNSLELPPVGPTPPQPLRSRRRRACVRIGWALGDEPPSPLVSLGNAPEGAM</sequence>
<feature type="chain" id="PRO_5001610275" evidence="7">
    <location>
        <begin position="36"/>
        <end position="387"/>
    </location>
</feature>
<dbReference type="GO" id="GO:0008610">
    <property type="term" value="P:lipid biosynthetic process"/>
    <property type="evidence" value="ECO:0007669"/>
    <property type="project" value="InterPro"/>
</dbReference>
<dbReference type="GO" id="GO:0005506">
    <property type="term" value="F:iron ion binding"/>
    <property type="evidence" value="ECO:0007669"/>
    <property type="project" value="InterPro"/>
</dbReference>
<feature type="signal peptide" evidence="7">
    <location>
        <begin position="1"/>
        <end position="35"/>
    </location>
</feature>
<evidence type="ECO:0000256" key="2">
    <source>
        <dbReference type="ARBA" id="ARBA00009324"/>
    </source>
</evidence>
<keyword evidence="5 6" id="KW-0472">Membrane</keyword>
<keyword evidence="7" id="KW-0732">Signal</keyword>
<comment type="similarity">
    <text evidence="2">Belongs to the sterol desaturase family.</text>
</comment>
<comment type="subcellular location">
    <subcellularLocation>
        <location evidence="1">Membrane</location>
    </subcellularLocation>
</comment>
<dbReference type="PANTHER" id="PTHR11863">
    <property type="entry name" value="STEROL DESATURASE"/>
    <property type="match status" value="1"/>
</dbReference>
<dbReference type="EMBL" id="GBEZ01021176">
    <property type="protein sequence ID" value="JAC65553.1"/>
    <property type="molecule type" value="Transcribed_RNA"/>
</dbReference>
<dbReference type="InterPro" id="IPR006694">
    <property type="entry name" value="Fatty_acid_hydroxylase"/>
</dbReference>
<gene>
    <name evidence="9" type="primary">SC5DL</name>
    <name evidence="9" type="ORF">TSPGSL018_15771</name>
</gene>
<proteinExistence type="inferred from homology"/>
<evidence type="ECO:0000256" key="1">
    <source>
        <dbReference type="ARBA" id="ARBA00004370"/>
    </source>
</evidence>
<reference evidence="9" key="1">
    <citation type="submission" date="2014-05" db="EMBL/GenBank/DDBJ databases">
        <title>The transcriptome of the halophilic microalga Tetraselmis sp. GSL018 isolated from the Great Salt Lake, Utah.</title>
        <authorList>
            <person name="Jinkerson R.E."/>
            <person name="D'Adamo S."/>
            <person name="Posewitz M.C."/>
        </authorList>
    </citation>
    <scope>NUCLEOTIDE SEQUENCE</scope>
    <source>
        <strain evidence="9">GSL018</strain>
    </source>
</reference>
<organism evidence="9">
    <name type="scientific">Tetraselmis sp. GSL018</name>
    <dbReference type="NCBI Taxonomy" id="582737"/>
    <lineage>
        <taxon>Eukaryota</taxon>
        <taxon>Viridiplantae</taxon>
        <taxon>Chlorophyta</taxon>
        <taxon>core chlorophytes</taxon>
        <taxon>Chlorodendrophyceae</taxon>
        <taxon>Chlorodendrales</taxon>
        <taxon>Chlorodendraceae</taxon>
        <taxon>Tetraselmis</taxon>
    </lineage>
</organism>
<dbReference type="AlphaFoldDB" id="A0A061R0Q4"/>
<dbReference type="Pfam" id="PF04116">
    <property type="entry name" value="FA_hydroxylase"/>
    <property type="match status" value="1"/>
</dbReference>
<evidence type="ECO:0000256" key="5">
    <source>
        <dbReference type="ARBA" id="ARBA00023136"/>
    </source>
</evidence>
<dbReference type="InterPro" id="IPR050307">
    <property type="entry name" value="Sterol_Desaturase_Related"/>
</dbReference>
<evidence type="ECO:0000256" key="6">
    <source>
        <dbReference type="SAM" id="Phobius"/>
    </source>
</evidence>
<keyword evidence="4 6" id="KW-1133">Transmembrane helix</keyword>
<feature type="transmembrane region" description="Helical" evidence="6">
    <location>
        <begin position="121"/>
        <end position="145"/>
    </location>
</feature>
<evidence type="ECO:0000259" key="8">
    <source>
        <dbReference type="Pfam" id="PF04116"/>
    </source>
</evidence>
<evidence type="ECO:0000256" key="3">
    <source>
        <dbReference type="ARBA" id="ARBA00022692"/>
    </source>
</evidence>
<feature type="transmembrane region" description="Helical" evidence="6">
    <location>
        <begin position="203"/>
        <end position="224"/>
    </location>
</feature>
<evidence type="ECO:0000313" key="9">
    <source>
        <dbReference type="EMBL" id="JAC65553.1"/>
    </source>
</evidence>
<evidence type="ECO:0000256" key="4">
    <source>
        <dbReference type="ARBA" id="ARBA00022989"/>
    </source>
</evidence>
<feature type="domain" description="Fatty acid hydroxylase" evidence="8">
    <location>
        <begin position="210"/>
        <end position="338"/>
    </location>
</feature>
<dbReference type="GO" id="GO:0016491">
    <property type="term" value="F:oxidoreductase activity"/>
    <property type="evidence" value="ECO:0007669"/>
    <property type="project" value="InterPro"/>
</dbReference>
<name>A0A061R0Q4_9CHLO</name>
<keyword evidence="3 6" id="KW-0812">Transmembrane</keyword>